<gene>
    <name evidence="1" type="ORF">KHLLAP_LOCUS11047</name>
</gene>
<dbReference type="AlphaFoldDB" id="A0AAI8YMR4"/>
<organism evidence="1 2">
    <name type="scientific">Anthostomella pinea</name>
    <dbReference type="NCBI Taxonomy" id="933095"/>
    <lineage>
        <taxon>Eukaryota</taxon>
        <taxon>Fungi</taxon>
        <taxon>Dikarya</taxon>
        <taxon>Ascomycota</taxon>
        <taxon>Pezizomycotina</taxon>
        <taxon>Sordariomycetes</taxon>
        <taxon>Xylariomycetidae</taxon>
        <taxon>Xylariales</taxon>
        <taxon>Xylariaceae</taxon>
        <taxon>Anthostomella</taxon>
    </lineage>
</organism>
<name>A0AAI8YMR4_9PEZI</name>
<comment type="caution">
    <text evidence="1">The sequence shown here is derived from an EMBL/GenBank/DDBJ whole genome shotgun (WGS) entry which is preliminary data.</text>
</comment>
<reference evidence="1" key="1">
    <citation type="submission" date="2023-10" db="EMBL/GenBank/DDBJ databases">
        <authorList>
            <person name="Hackl T."/>
        </authorList>
    </citation>
    <scope>NUCLEOTIDE SEQUENCE</scope>
</reference>
<keyword evidence="2" id="KW-1185">Reference proteome</keyword>
<evidence type="ECO:0000313" key="1">
    <source>
        <dbReference type="EMBL" id="CAJ2510579.1"/>
    </source>
</evidence>
<evidence type="ECO:0000313" key="2">
    <source>
        <dbReference type="Proteomes" id="UP001295740"/>
    </source>
</evidence>
<protein>
    <submittedName>
        <fullName evidence="1">Uu.00g062040.m01.CDS01</fullName>
    </submittedName>
</protein>
<sequence>MSPVEILAQYSMENDVVEGPEYAKLKNLAEKDVEVICNAPPGPNVWMPILDYEFPVDILLAGEDLLFNSTGGPSACQPVACEKSSGGAIYFCNDNPDPIIVLFVDMGVLAAKIYSQCPKQEPSGAEINKGQAFSPDNWNVFFGSIDPCTMESGKK</sequence>
<accession>A0AAI8YMR4</accession>
<proteinExistence type="predicted"/>
<dbReference type="EMBL" id="CAUWAG010000018">
    <property type="protein sequence ID" value="CAJ2510579.1"/>
    <property type="molecule type" value="Genomic_DNA"/>
</dbReference>
<dbReference type="Proteomes" id="UP001295740">
    <property type="component" value="Unassembled WGS sequence"/>
</dbReference>